<organism evidence="2 3">
    <name type="scientific">Shewanella algae</name>
    <dbReference type="NCBI Taxonomy" id="38313"/>
    <lineage>
        <taxon>Bacteria</taxon>
        <taxon>Pseudomonadati</taxon>
        <taxon>Pseudomonadota</taxon>
        <taxon>Gammaproteobacteria</taxon>
        <taxon>Alteromonadales</taxon>
        <taxon>Shewanellaceae</taxon>
        <taxon>Shewanella</taxon>
    </lineage>
</organism>
<protein>
    <recommendedName>
        <fullName evidence="4">Amino acid permease</fullName>
    </recommendedName>
</protein>
<feature type="transmembrane region" description="Helical" evidence="1">
    <location>
        <begin position="69"/>
        <end position="87"/>
    </location>
</feature>
<keyword evidence="1" id="KW-0812">Transmembrane</keyword>
<proteinExistence type="predicted"/>
<evidence type="ECO:0000256" key="1">
    <source>
        <dbReference type="SAM" id="Phobius"/>
    </source>
</evidence>
<sequence length="126" mass="14707">MILSRMVYESLPYLYFFTGSLALYLLDPLLGILGSVLLILAAAWIYNLRSSHRRSDPKRLRRGGIWPEPLYAGLPFLWLLSGMLLLRFADKEVYQLLGLLICAWGSYILSQRHLYRRHKLPRQPLM</sequence>
<dbReference type="RefSeq" id="WP_144167645.1">
    <property type="nucleotide sequence ID" value="NZ_CAWQVT010000400.1"/>
</dbReference>
<feature type="transmembrane region" description="Helical" evidence="1">
    <location>
        <begin position="7"/>
        <end position="26"/>
    </location>
</feature>
<keyword evidence="1" id="KW-1133">Transmembrane helix</keyword>
<evidence type="ECO:0000313" key="2">
    <source>
        <dbReference type="EMBL" id="SUJ00001.1"/>
    </source>
</evidence>
<dbReference type="EMBL" id="UGYO01000002">
    <property type="protein sequence ID" value="SUJ00001.1"/>
    <property type="molecule type" value="Genomic_DNA"/>
</dbReference>
<evidence type="ECO:0000313" key="3">
    <source>
        <dbReference type="Proteomes" id="UP000254069"/>
    </source>
</evidence>
<keyword evidence="1" id="KW-0472">Membrane</keyword>
<feature type="transmembrane region" description="Helical" evidence="1">
    <location>
        <begin position="32"/>
        <end position="48"/>
    </location>
</feature>
<gene>
    <name evidence="2" type="ORF">NCTC10738_02927</name>
</gene>
<keyword evidence="3" id="KW-1185">Reference proteome</keyword>
<reference evidence="2 3" key="1">
    <citation type="submission" date="2018-06" db="EMBL/GenBank/DDBJ databases">
        <authorList>
            <consortium name="Pathogen Informatics"/>
            <person name="Doyle S."/>
        </authorList>
    </citation>
    <scope>NUCLEOTIDE SEQUENCE [LARGE SCALE GENOMIC DNA]</scope>
    <source>
        <strain evidence="2 3">NCTC10738</strain>
    </source>
</reference>
<dbReference type="Proteomes" id="UP000254069">
    <property type="component" value="Unassembled WGS sequence"/>
</dbReference>
<accession>A0A380BGF9</accession>
<feature type="transmembrane region" description="Helical" evidence="1">
    <location>
        <begin position="93"/>
        <end position="110"/>
    </location>
</feature>
<name>A0A380BGF9_9GAMM</name>
<dbReference type="AlphaFoldDB" id="A0A380BGF9"/>
<evidence type="ECO:0008006" key="4">
    <source>
        <dbReference type="Google" id="ProtNLM"/>
    </source>
</evidence>